<dbReference type="STRING" id="158441.A0A226CW83"/>
<dbReference type="Pfam" id="PF03982">
    <property type="entry name" value="DAGAT"/>
    <property type="match status" value="1"/>
</dbReference>
<evidence type="ECO:0000256" key="6">
    <source>
        <dbReference type="ARBA" id="ARBA00022824"/>
    </source>
</evidence>
<comment type="similarity">
    <text evidence="2 11">Belongs to the diacylglycerol acyltransferase family.</text>
</comment>
<evidence type="ECO:0000256" key="11">
    <source>
        <dbReference type="RuleBase" id="RU367023"/>
    </source>
</evidence>
<protein>
    <recommendedName>
        <fullName evidence="11">Acyltransferase</fullName>
        <ecNumber evidence="11">2.3.1.-</ecNumber>
    </recommendedName>
</protein>
<evidence type="ECO:0000256" key="9">
    <source>
        <dbReference type="ARBA" id="ARBA00023136"/>
    </source>
</evidence>
<dbReference type="PANTHER" id="PTHR12317:SF79">
    <property type="entry name" value="ACYLTRANSFERASE"/>
    <property type="match status" value="1"/>
</dbReference>
<keyword evidence="4 11" id="KW-0808">Transferase</keyword>
<accession>A0A226CW83</accession>
<dbReference type="AlphaFoldDB" id="A0A226CW83"/>
<dbReference type="InterPro" id="IPR007130">
    <property type="entry name" value="DAGAT"/>
</dbReference>
<evidence type="ECO:0000256" key="8">
    <source>
        <dbReference type="ARBA" id="ARBA00023098"/>
    </source>
</evidence>
<evidence type="ECO:0000256" key="10">
    <source>
        <dbReference type="ARBA" id="ARBA00023315"/>
    </source>
</evidence>
<keyword evidence="13" id="KW-1185">Reference proteome</keyword>
<evidence type="ECO:0000256" key="3">
    <source>
        <dbReference type="ARBA" id="ARBA00022516"/>
    </source>
</evidence>
<dbReference type="GO" id="GO:0005789">
    <property type="term" value="C:endoplasmic reticulum membrane"/>
    <property type="evidence" value="ECO:0007669"/>
    <property type="project" value="UniProtKB-SubCell"/>
</dbReference>
<name>A0A226CW83_FOLCA</name>
<comment type="caution">
    <text evidence="12">The sequence shown here is derived from an EMBL/GenBank/DDBJ whole genome shotgun (WGS) entry which is preliminary data.</text>
</comment>
<evidence type="ECO:0000256" key="1">
    <source>
        <dbReference type="ARBA" id="ARBA00004477"/>
    </source>
</evidence>
<feature type="transmembrane region" description="Helical" evidence="11">
    <location>
        <begin position="30"/>
        <end position="48"/>
    </location>
</feature>
<reference evidence="12 13" key="1">
    <citation type="submission" date="2015-12" db="EMBL/GenBank/DDBJ databases">
        <title>The genome of Folsomia candida.</title>
        <authorList>
            <person name="Faddeeva A."/>
            <person name="Derks M.F."/>
            <person name="Anvar Y."/>
            <person name="Smit S."/>
            <person name="Van Straalen N."/>
            <person name="Roelofs D."/>
        </authorList>
    </citation>
    <scope>NUCLEOTIDE SEQUENCE [LARGE SCALE GENOMIC DNA]</scope>
    <source>
        <strain evidence="12 13">VU population</strain>
        <tissue evidence="12">Whole body</tissue>
    </source>
</reference>
<evidence type="ECO:0000313" key="12">
    <source>
        <dbReference type="EMBL" id="OXA36778.1"/>
    </source>
</evidence>
<sequence>MPKGKLLEKDGKRVLGVEFAPTHLPLERRLQTASIIAWFLIMIAWPLVSYPVFFYATFFTQHGYLFTIPYLIWIYADKQQCNKGGRKVGWTRRWKLWDHYRDYFPIKLVKTVDLPPGQNYLFGSHPHGILCSGAFSTFATDSHEVEKLFPGLSFSVLTLEINFLLPLIRDLILGLGVCSATRESMNYLLSRPGGGVAAVLIPGGAPESLDSHPGSYVVQLKNKKGFIKVAMQNGASLVPVFSFGETEIFDQLANPKGSFLRTIQDKLQQMFQIAPAAFHGRGVFQYSFGPLPRRRAITTVVGAPIPVKKIAQPTLEELNAMHQRYVDAVVELFYKHRDEYAHDPTHVIAIV</sequence>
<gene>
    <name evidence="12" type="ORF">Fcan01_28449</name>
</gene>
<dbReference type="GO" id="GO:0004144">
    <property type="term" value="F:diacylglycerol O-acyltransferase activity"/>
    <property type="evidence" value="ECO:0007669"/>
    <property type="project" value="TreeGrafter"/>
</dbReference>
<keyword evidence="5 11" id="KW-0812">Transmembrane</keyword>
<comment type="subcellular location">
    <subcellularLocation>
        <location evidence="1 11">Endoplasmic reticulum membrane</location>
        <topology evidence="1 11">Multi-pass membrane protein</topology>
    </subcellularLocation>
</comment>
<dbReference type="Proteomes" id="UP000198287">
    <property type="component" value="Unassembled WGS sequence"/>
</dbReference>
<dbReference type="PANTHER" id="PTHR12317">
    <property type="entry name" value="DIACYLGLYCEROL O-ACYLTRANSFERASE"/>
    <property type="match status" value="1"/>
</dbReference>
<evidence type="ECO:0000313" key="13">
    <source>
        <dbReference type="Proteomes" id="UP000198287"/>
    </source>
</evidence>
<dbReference type="OMA" id="FPFRREF"/>
<keyword evidence="8" id="KW-0443">Lipid metabolism</keyword>
<comment type="caution">
    <text evidence="11">Lacks conserved residue(s) required for the propagation of feature annotation.</text>
</comment>
<dbReference type="OrthoDB" id="264532at2759"/>
<dbReference type="EMBL" id="LNIX01000073">
    <property type="protein sequence ID" value="OXA36778.1"/>
    <property type="molecule type" value="Genomic_DNA"/>
</dbReference>
<keyword evidence="7 11" id="KW-1133">Transmembrane helix</keyword>
<dbReference type="GO" id="GO:0019432">
    <property type="term" value="P:triglyceride biosynthetic process"/>
    <property type="evidence" value="ECO:0007669"/>
    <property type="project" value="TreeGrafter"/>
</dbReference>
<dbReference type="EC" id="2.3.1.-" evidence="11"/>
<dbReference type="CDD" id="cd07987">
    <property type="entry name" value="LPLAT_MGAT-like"/>
    <property type="match status" value="1"/>
</dbReference>
<keyword evidence="6 11" id="KW-0256">Endoplasmic reticulum</keyword>
<proteinExistence type="inferred from homology"/>
<evidence type="ECO:0000256" key="7">
    <source>
        <dbReference type="ARBA" id="ARBA00022989"/>
    </source>
</evidence>
<evidence type="ECO:0000256" key="4">
    <source>
        <dbReference type="ARBA" id="ARBA00022679"/>
    </source>
</evidence>
<evidence type="ECO:0000256" key="5">
    <source>
        <dbReference type="ARBA" id="ARBA00022692"/>
    </source>
</evidence>
<keyword evidence="9 11" id="KW-0472">Membrane</keyword>
<keyword evidence="10 12" id="KW-0012">Acyltransferase</keyword>
<organism evidence="12 13">
    <name type="scientific">Folsomia candida</name>
    <name type="common">Springtail</name>
    <dbReference type="NCBI Taxonomy" id="158441"/>
    <lineage>
        <taxon>Eukaryota</taxon>
        <taxon>Metazoa</taxon>
        <taxon>Ecdysozoa</taxon>
        <taxon>Arthropoda</taxon>
        <taxon>Hexapoda</taxon>
        <taxon>Collembola</taxon>
        <taxon>Entomobryomorpha</taxon>
        <taxon>Isotomoidea</taxon>
        <taxon>Isotomidae</taxon>
        <taxon>Proisotominae</taxon>
        <taxon>Folsomia</taxon>
    </lineage>
</organism>
<evidence type="ECO:0000256" key="2">
    <source>
        <dbReference type="ARBA" id="ARBA00005420"/>
    </source>
</evidence>
<keyword evidence="3" id="KW-0444">Lipid biosynthesis</keyword>